<dbReference type="GO" id="GO:0004177">
    <property type="term" value="F:aminopeptidase activity"/>
    <property type="evidence" value="ECO:0007669"/>
    <property type="project" value="UniProtKB-KW"/>
</dbReference>
<feature type="signal peptide" evidence="2">
    <location>
        <begin position="1"/>
        <end position="25"/>
    </location>
</feature>
<dbReference type="PANTHER" id="PTHR42776:SF27">
    <property type="entry name" value="DIPEPTIDYL PEPTIDASE FAMILY MEMBER 6"/>
    <property type="match status" value="1"/>
</dbReference>
<dbReference type="SUPFAM" id="SSF82171">
    <property type="entry name" value="DPP6 N-terminal domain-like"/>
    <property type="match status" value="1"/>
</dbReference>
<dbReference type="EMBL" id="BFBR01000008">
    <property type="protein sequence ID" value="GBF58888.1"/>
    <property type="molecule type" value="Genomic_DNA"/>
</dbReference>
<reference evidence="4" key="1">
    <citation type="journal article" date="2018" name="Genome Announc.">
        <title>Draft Genome Sequence of "Candidatus Phycosocius bacilliformis," an Alphaproteobacterial Ectosymbiont of the Hydrocarbon-Producing Green Alga Botryococcus braunii.</title>
        <authorList>
            <person name="Tanabe Y."/>
            <person name="Yamaguchi H."/>
            <person name="Watanabe M.M."/>
        </authorList>
    </citation>
    <scope>NUCLEOTIDE SEQUENCE [LARGE SCALE GENOMIC DNA]</scope>
    <source>
        <strain evidence="4">BOTRYCO-2</strain>
    </source>
</reference>
<feature type="domain" description="Peptidase S9 prolyl oligopeptidase catalytic" evidence="3">
    <location>
        <begin position="457"/>
        <end position="663"/>
    </location>
</feature>
<keyword evidence="2" id="KW-0732">Signal</keyword>
<dbReference type="InterPro" id="IPR029058">
    <property type="entry name" value="AB_hydrolase_fold"/>
</dbReference>
<name>A0A2P2ECU0_9PROT</name>
<dbReference type="InterPro" id="IPR001375">
    <property type="entry name" value="Peptidase_S9_cat"/>
</dbReference>
<sequence>MHFRQFFLTAASLMCAITMSSQTQADGFKPTGPALPINTMSQDFSIWGARISPDGKHIAAIAGLPGQNPVVRVWSTDDMSKPPMQFGSRTMRFTGLNFVSNSKLIVFANQPVSAGANSDWYGRAAIANLDGSSFLDISNEQTTNTRDDDFIIGYNVFNRLPKEEDVILLEVQRVSGSEIVRLNLKTGRQDRIARTAEDEEFLWSDGDGTIKLKGQIRVANGIYTYRYLFRETADAPWQELKGLTYSLNDRFSLQPAHISNDNKSLYVITNKDTNFSVLAKYDIASDTLGPPIVQNTEFDISSASFGTANDEDALTEDPLRTFCWDGPSTECQYFDPVDKRLQALLERALPGTNIRFGSRNGGANVLVTATAPNVPTTYYLLKNERQLIKIGAALEGWDRKNLGPAEWFYYPASDGFQIPAILYLPPGYNKERDGRLPLVVMPHGGPWARDDMDFDLSYWPQMFATRGFAVLLPQYRGSRGLGKALWKGGDKQWGALMQDDKDDGARWLVKQGIVDPDRMMMYGFSYGGFAAAAAATRSGGRSAGLWQCAISGAPVIDLPRLANNWGANRLSRILQGVTVTGFDPMQNLDQVKIPWLIFHGDYDRQADTIHSRTAAARMRQVNPSATFRYVEIPKMAHGGLESTPEQRTQFLTLILDWMSNNCGNISASFKEPGLKTTVSKRASN</sequence>
<proteinExistence type="predicted"/>
<dbReference type="AlphaFoldDB" id="A0A2P2ECU0"/>
<keyword evidence="4" id="KW-0031">Aminopeptidase</keyword>
<dbReference type="Proteomes" id="UP000245086">
    <property type="component" value="Unassembled WGS sequence"/>
</dbReference>
<evidence type="ECO:0000313" key="4">
    <source>
        <dbReference type="EMBL" id="GBF58888.1"/>
    </source>
</evidence>
<evidence type="ECO:0000259" key="3">
    <source>
        <dbReference type="Pfam" id="PF00326"/>
    </source>
</evidence>
<evidence type="ECO:0000313" key="5">
    <source>
        <dbReference type="Proteomes" id="UP000245086"/>
    </source>
</evidence>
<organism evidence="4 5">
    <name type="scientific">Candidatus Phycosocius bacilliformis</name>
    <dbReference type="NCBI Taxonomy" id="1445552"/>
    <lineage>
        <taxon>Bacteria</taxon>
        <taxon>Pseudomonadati</taxon>
        <taxon>Pseudomonadota</taxon>
        <taxon>Alphaproteobacteria</taxon>
        <taxon>Caulobacterales</taxon>
        <taxon>Caulobacterales incertae sedis</taxon>
        <taxon>Candidatus Phycosocius</taxon>
    </lineage>
</organism>
<gene>
    <name evidence="4" type="primary">dapb3_4</name>
    <name evidence="4" type="ORF">PbB2_02577</name>
</gene>
<keyword evidence="5" id="KW-1185">Reference proteome</keyword>
<protein>
    <submittedName>
        <fullName evidence="4">Dipeptidyl aminopeptidase BIII</fullName>
    </submittedName>
</protein>
<evidence type="ECO:0000256" key="1">
    <source>
        <dbReference type="ARBA" id="ARBA00022801"/>
    </source>
</evidence>
<feature type="chain" id="PRO_5015175986" evidence="2">
    <location>
        <begin position="26"/>
        <end position="684"/>
    </location>
</feature>
<dbReference type="GO" id="GO:0006508">
    <property type="term" value="P:proteolysis"/>
    <property type="evidence" value="ECO:0007669"/>
    <property type="project" value="InterPro"/>
</dbReference>
<keyword evidence="4" id="KW-0645">Protease</keyword>
<accession>A0A2P2ECU0</accession>
<dbReference type="SUPFAM" id="SSF53474">
    <property type="entry name" value="alpha/beta-Hydrolases"/>
    <property type="match status" value="1"/>
</dbReference>
<keyword evidence="1" id="KW-0378">Hydrolase</keyword>
<dbReference type="GO" id="GO:0004252">
    <property type="term" value="F:serine-type endopeptidase activity"/>
    <property type="evidence" value="ECO:0007669"/>
    <property type="project" value="TreeGrafter"/>
</dbReference>
<dbReference type="Gene3D" id="3.40.50.1820">
    <property type="entry name" value="alpha/beta hydrolase"/>
    <property type="match status" value="1"/>
</dbReference>
<comment type="caution">
    <text evidence="4">The sequence shown here is derived from an EMBL/GenBank/DDBJ whole genome shotgun (WGS) entry which is preliminary data.</text>
</comment>
<dbReference type="Pfam" id="PF00326">
    <property type="entry name" value="Peptidase_S9"/>
    <property type="match status" value="1"/>
</dbReference>
<evidence type="ECO:0000256" key="2">
    <source>
        <dbReference type="SAM" id="SignalP"/>
    </source>
</evidence>
<dbReference type="PANTHER" id="PTHR42776">
    <property type="entry name" value="SERINE PEPTIDASE S9 FAMILY MEMBER"/>
    <property type="match status" value="1"/>
</dbReference>